<protein>
    <submittedName>
        <fullName evidence="1">Uncharacterized protein</fullName>
    </submittedName>
</protein>
<sequence>MYRDFDVSEPKQYDLEKRLSRLEIDTSEIVRKAKRMHDAGKDEVRLSRKGKDLVHRLLFMMLYRNRTQAG</sequence>
<evidence type="ECO:0000313" key="2">
    <source>
        <dbReference type="Proteomes" id="UP001590951"/>
    </source>
</evidence>
<accession>A0ABR4ANW1</accession>
<evidence type="ECO:0000313" key="1">
    <source>
        <dbReference type="EMBL" id="KAL2047420.1"/>
    </source>
</evidence>
<gene>
    <name evidence="1" type="ORF">ABVK25_011528</name>
</gene>
<reference evidence="1 2" key="1">
    <citation type="submission" date="2024-09" db="EMBL/GenBank/DDBJ databases">
        <title>Rethinking Asexuality: The Enigmatic Case of Functional Sexual Genes in Lepraria (Stereocaulaceae).</title>
        <authorList>
            <person name="Doellman M."/>
            <person name="Sun Y."/>
            <person name="Barcenas-Pena A."/>
            <person name="Lumbsch H.T."/>
            <person name="Grewe F."/>
        </authorList>
    </citation>
    <scope>NUCLEOTIDE SEQUENCE [LARGE SCALE GENOMIC DNA]</scope>
    <source>
        <strain evidence="1 2">Grewe 0041</strain>
    </source>
</reference>
<organism evidence="1 2">
    <name type="scientific">Lepraria finkii</name>
    <dbReference type="NCBI Taxonomy" id="1340010"/>
    <lineage>
        <taxon>Eukaryota</taxon>
        <taxon>Fungi</taxon>
        <taxon>Dikarya</taxon>
        <taxon>Ascomycota</taxon>
        <taxon>Pezizomycotina</taxon>
        <taxon>Lecanoromycetes</taxon>
        <taxon>OSLEUM clade</taxon>
        <taxon>Lecanoromycetidae</taxon>
        <taxon>Lecanorales</taxon>
        <taxon>Lecanorineae</taxon>
        <taxon>Stereocaulaceae</taxon>
        <taxon>Lepraria</taxon>
    </lineage>
</organism>
<proteinExistence type="predicted"/>
<name>A0ABR4ANW1_9LECA</name>
<dbReference type="EMBL" id="JBHFEH010000102">
    <property type="protein sequence ID" value="KAL2047420.1"/>
    <property type="molecule type" value="Genomic_DNA"/>
</dbReference>
<keyword evidence="2" id="KW-1185">Reference proteome</keyword>
<comment type="caution">
    <text evidence="1">The sequence shown here is derived from an EMBL/GenBank/DDBJ whole genome shotgun (WGS) entry which is preliminary data.</text>
</comment>
<dbReference type="Proteomes" id="UP001590951">
    <property type="component" value="Unassembled WGS sequence"/>
</dbReference>